<evidence type="ECO:0000313" key="3">
    <source>
        <dbReference type="Proteomes" id="UP001208656"/>
    </source>
</evidence>
<dbReference type="Gene3D" id="1.20.58.1290">
    <property type="entry name" value="CarD-like, C-terminal domain"/>
    <property type="match status" value="1"/>
</dbReference>
<sequence length="155" mass="17734">MFKVGEKVFYPMNGVGIVEAIEEKEVLGKVQTYYLIQIPASNMNVMIPVDKAAKLGLRPITDKNTLQQILSELPYKDIDIDVPWKDKYQLIMEKIKGGDIKDNCLIYKYLMEKNKEKPLNANEKSLLTKVHGFLIKEISMSQNISETEAEKLLLV</sequence>
<dbReference type="SMART" id="SM01058">
    <property type="entry name" value="CarD_TRCF"/>
    <property type="match status" value="1"/>
</dbReference>
<dbReference type="InterPro" id="IPR048792">
    <property type="entry name" value="CarD_C"/>
</dbReference>
<keyword evidence="3" id="KW-1185">Reference proteome</keyword>
<comment type="caution">
    <text evidence="2">The sequence shown here is derived from an EMBL/GenBank/DDBJ whole genome shotgun (WGS) entry which is preliminary data.</text>
</comment>
<organism evidence="2 3">
    <name type="scientific">Pallidibacillus thermolactis</name>
    <dbReference type="NCBI Taxonomy" id="251051"/>
    <lineage>
        <taxon>Bacteria</taxon>
        <taxon>Bacillati</taxon>
        <taxon>Bacillota</taxon>
        <taxon>Bacilli</taxon>
        <taxon>Bacillales</taxon>
        <taxon>Bacillaceae</taxon>
        <taxon>Pallidibacillus</taxon>
    </lineage>
</organism>
<dbReference type="Proteomes" id="UP001208656">
    <property type="component" value="Unassembled WGS sequence"/>
</dbReference>
<dbReference type="PANTHER" id="PTHR38447:SF1">
    <property type="entry name" value="RNA POLYMERASE-BINDING TRANSCRIPTION FACTOR CARD"/>
    <property type="match status" value="1"/>
</dbReference>
<dbReference type="Gene3D" id="2.40.10.170">
    <property type="match status" value="1"/>
</dbReference>
<name>A0ABT2WE47_9BACI</name>
<dbReference type="InterPro" id="IPR042215">
    <property type="entry name" value="CarD-like_C"/>
</dbReference>
<reference evidence="2 3" key="1">
    <citation type="submission" date="2022-10" db="EMBL/GenBank/DDBJ databases">
        <title>Description of Fervidibacillus gen. nov. in the family Fervidibacillaceae fam. nov. with two species, Fervidibacillus albus sp. nov., and Fervidibacillus halotolerans sp. nov., isolated from tidal flat sediments.</title>
        <authorList>
            <person name="Kwon K.K."/>
            <person name="Yang S.-H."/>
        </authorList>
    </citation>
    <scope>NUCLEOTIDE SEQUENCE [LARGE SCALE GENOMIC DNA]</scope>
    <source>
        <strain evidence="2 3">DSM 23332</strain>
    </source>
</reference>
<protein>
    <submittedName>
        <fullName evidence="2">Transcription factor YdeB</fullName>
    </submittedName>
</protein>
<evidence type="ECO:0000259" key="1">
    <source>
        <dbReference type="SMART" id="SM01058"/>
    </source>
</evidence>
<proteinExistence type="predicted"/>
<evidence type="ECO:0000313" key="2">
    <source>
        <dbReference type="EMBL" id="MCU9593964.1"/>
    </source>
</evidence>
<dbReference type="InterPro" id="IPR052531">
    <property type="entry name" value="CarD-like_regulator"/>
</dbReference>
<dbReference type="SUPFAM" id="SSF141259">
    <property type="entry name" value="CarD-like"/>
    <property type="match status" value="1"/>
</dbReference>
<dbReference type="Pfam" id="PF21095">
    <property type="entry name" value="CarD_C"/>
    <property type="match status" value="1"/>
</dbReference>
<dbReference type="PANTHER" id="PTHR38447">
    <property type="entry name" value="TRANSCRIPTION FACTOR YDEB-RELATED"/>
    <property type="match status" value="1"/>
</dbReference>
<dbReference type="InterPro" id="IPR036101">
    <property type="entry name" value="CarD-like/TRCF_RID_sf"/>
</dbReference>
<feature type="domain" description="CarD-like/TRCF RNAP-interacting" evidence="1">
    <location>
        <begin position="1"/>
        <end position="111"/>
    </location>
</feature>
<accession>A0ABT2WE47</accession>
<dbReference type="InterPro" id="IPR003711">
    <property type="entry name" value="CarD-like/TRCF_RID"/>
</dbReference>
<dbReference type="RefSeq" id="WP_173659334.1">
    <property type="nucleotide sequence ID" value="NZ_JAOUSE010000011.1"/>
</dbReference>
<dbReference type="Pfam" id="PF02559">
    <property type="entry name" value="CarD_TRCF_RID"/>
    <property type="match status" value="1"/>
</dbReference>
<dbReference type="EMBL" id="JAOUSE010000011">
    <property type="protein sequence ID" value="MCU9593964.1"/>
    <property type="molecule type" value="Genomic_DNA"/>
</dbReference>
<gene>
    <name evidence="2" type="ORF">OEV82_05795</name>
</gene>